<dbReference type="GO" id="GO:0005829">
    <property type="term" value="C:cytosol"/>
    <property type="evidence" value="ECO:0007669"/>
    <property type="project" value="TreeGrafter"/>
</dbReference>
<dbReference type="InterPro" id="IPR023214">
    <property type="entry name" value="HAD_sf"/>
</dbReference>
<dbReference type="InterPro" id="IPR023198">
    <property type="entry name" value="PGP-like_dom2"/>
</dbReference>
<evidence type="ECO:0000313" key="5">
    <source>
        <dbReference type="EMBL" id="HCT58227.1"/>
    </source>
</evidence>
<dbReference type="SUPFAM" id="SSF56784">
    <property type="entry name" value="HAD-like"/>
    <property type="match status" value="1"/>
</dbReference>
<dbReference type="Pfam" id="PF13419">
    <property type="entry name" value="HAD_2"/>
    <property type="match status" value="1"/>
</dbReference>
<evidence type="ECO:0000256" key="1">
    <source>
        <dbReference type="ARBA" id="ARBA00000830"/>
    </source>
</evidence>
<evidence type="ECO:0000256" key="4">
    <source>
        <dbReference type="ARBA" id="ARBA00013078"/>
    </source>
</evidence>
<dbReference type="InterPro" id="IPR036412">
    <property type="entry name" value="HAD-like_sf"/>
</dbReference>
<dbReference type="InterPro" id="IPR041492">
    <property type="entry name" value="HAD_2"/>
</dbReference>
<dbReference type="Gene3D" id="1.10.150.240">
    <property type="entry name" value="Putative phosphatase, domain 2"/>
    <property type="match status" value="1"/>
</dbReference>
<dbReference type="InterPro" id="IPR050155">
    <property type="entry name" value="HAD-like_hydrolase_sf"/>
</dbReference>
<dbReference type="SFLD" id="SFLDS00003">
    <property type="entry name" value="Haloacid_Dehalogenase"/>
    <property type="match status" value="1"/>
</dbReference>
<dbReference type="AlphaFoldDB" id="A0A3D4VD25"/>
<dbReference type="Proteomes" id="UP000264071">
    <property type="component" value="Unassembled WGS sequence"/>
</dbReference>
<keyword evidence="5" id="KW-0378">Hydrolase</keyword>
<dbReference type="Gene3D" id="3.40.50.1000">
    <property type="entry name" value="HAD superfamily/HAD-like"/>
    <property type="match status" value="1"/>
</dbReference>
<dbReference type="GO" id="GO:0006281">
    <property type="term" value="P:DNA repair"/>
    <property type="evidence" value="ECO:0007669"/>
    <property type="project" value="TreeGrafter"/>
</dbReference>
<dbReference type="EC" id="3.1.3.18" evidence="4"/>
<reference evidence="5 6" key="1">
    <citation type="journal article" date="2018" name="Nat. Biotechnol.">
        <title>A standardized bacterial taxonomy based on genome phylogeny substantially revises the tree of life.</title>
        <authorList>
            <person name="Parks D.H."/>
            <person name="Chuvochina M."/>
            <person name="Waite D.W."/>
            <person name="Rinke C."/>
            <person name="Skarshewski A."/>
            <person name="Chaumeil P.A."/>
            <person name="Hugenholtz P."/>
        </authorList>
    </citation>
    <scope>NUCLEOTIDE SEQUENCE [LARGE SCALE GENOMIC DNA]</scope>
    <source>
        <strain evidence="5">UBA8844</strain>
    </source>
</reference>
<dbReference type="GO" id="GO:0008967">
    <property type="term" value="F:phosphoglycolate phosphatase activity"/>
    <property type="evidence" value="ECO:0007669"/>
    <property type="project" value="UniProtKB-EC"/>
</dbReference>
<evidence type="ECO:0000313" key="6">
    <source>
        <dbReference type="Proteomes" id="UP000264071"/>
    </source>
</evidence>
<gene>
    <name evidence="5" type="ORF">DGD08_13565</name>
</gene>
<dbReference type="InterPro" id="IPR006439">
    <property type="entry name" value="HAD-SF_hydro_IA"/>
</dbReference>
<proteinExistence type="inferred from homology"/>
<evidence type="ECO:0000256" key="3">
    <source>
        <dbReference type="ARBA" id="ARBA00006171"/>
    </source>
</evidence>
<comment type="catalytic activity">
    <reaction evidence="1">
        <text>2-phosphoglycolate + H2O = glycolate + phosphate</text>
        <dbReference type="Rhea" id="RHEA:14369"/>
        <dbReference type="ChEBI" id="CHEBI:15377"/>
        <dbReference type="ChEBI" id="CHEBI:29805"/>
        <dbReference type="ChEBI" id="CHEBI:43474"/>
        <dbReference type="ChEBI" id="CHEBI:58033"/>
        <dbReference type="EC" id="3.1.3.18"/>
    </reaction>
</comment>
<dbReference type="SFLD" id="SFLDG01129">
    <property type="entry name" value="C1.5:_HAD__Beta-PGM__Phosphata"/>
    <property type="match status" value="1"/>
</dbReference>
<name>A0A3D4VD25_9BACT</name>
<dbReference type="SFLD" id="SFLDG01135">
    <property type="entry name" value="C1.5.6:_HAD__Beta-PGM__Phospha"/>
    <property type="match status" value="1"/>
</dbReference>
<dbReference type="PANTHER" id="PTHR43434:SF1">
    <property type="entry name" value="PHOSPHOGLYCOLATE PHOSPHATASE"/>
    <property type="match status" value="1"/>
</dbReference>
<dbReference type="OMA" id="TPHAKPH"/>
<organism evidence="5 6">
    <name type="scientific">Gemmatimonas aurantiaca</name>
    <dbReference type="NCBI Taxonomy" id="173480"/>
    <lineage>
        <taxon>Bacteria</taxon>
        <taxon>Pseudomonadati</taxon>
        <taxon>Gemmatimonadota</taxon>
        <taxon>Gemmatimonadia</taxon>
        <taxon>Gemmatimonadales</taxon>
        <taxon>Gemmatimonadaceae</taxon>
        <taxon>Gemmatimonas</taxon>
    </lineage>
</organism>
<dbReference type="EMBL" id="DPIY01000010">
    <property type="protein sequence ID" value="HCT58227.1"/>
    <property type="molecule type" value="Genomic_DNA"/>
</dbReference>
<evidence type="ECO:0000256" key="2">
    <source>
        <dbReference type="ARBA" id="ARBA00004818"/>
    </source>
</evidence>
<comment type="similarity">
    <text evidence="3">Belongs to the HAD-like hydrolase superfamily. CbbY/CbbZ/Gph/YieH family.</text>
</comment>
<dbReference type="PANTHER" id="PTHR43434">
    <property type="entry name" value="PHOSPHOGLYCOLATE PHOSPHATASE"/>
    <property type="match status" value="1"/>
</dbReference>
<comment type="pathway">
    <text evidence="2">Organic acid metabolism; glycolate biosynthesis; glycolate from 2-phosphoglycolate: step 1/1.</text>
</comment>
<sequence length="219" mass="24289">MTQGRTPHALLFDLDGTLIDSIQLLLESMQHAFVGHRRCPTTAEWVAGIGTPLRAQLAEWCDTADEAEQLVTRYREYQDRHLESLTTPYPAVLEMLAWARERGHPTAIVTSKGRIMTSRSLQHVGLADAFDTVVTFEETERHKPLADPVLLALDRLGATPDRALFVGDSPHDMFSGLAAGVKTAAALWGPFSREELAKASPTFWMTGFHELPDIVARLD</sequence>
<protein>
    <recommendedName>
        <fullName evidence="4">phosphoglycolate phosphatase</fullName>
        <ecNumber evidence="4">3.1.3.18</ecNumber>
    </recommendedName>
</protein>
<dbReference type="NCBIfam" id="TIGR01509">
    <property type="entry name" value="HAD-SF-IA-v3"/>
    <property type="match status" value="1"/>
</dbReference>
<comment type="caution">
    <text evidence="5">The sequence shown here is derived from an EMBL/GenBank/DDBJ whole genome shotgun (WGS) entry which is preliminary data.</text>
</comment>
<accession>A0A3D4VD25</accession>